<accession>A0A173LV66</accession>
<feature type="transmembrane region" description="Helical" evidence="1">
    <location>
        <begin position="53"/>
        <end position="78"/>
    </location>
</feature>
<gene>
    <name evidence="2" type="ORF">AUMI_11870</name>
</gene>
<feature type="transmembrane region" description="Helical" evidence="1">
    <location>
        <begin position="219"/>
        <end position="241"/>
    </location>
</feature>
<dbReference type="InterPro" id="IPR018674">
    <property type="entry name" value="DUF2142_membrane"/>
</dbReference>
<dbReference type="Proteomes" id="UP000243847">
    <property type="component" value="Chromosome sequence1"/>
</dbReference>
<evidence type="ECO:0000256" key="1">
    <source>
        <dbReference type="SAM" id="Phobius"/>
    </source>
</evidence>
<evidence type="ECO:0000313" key="2">
    <source>
        <dbReference type="EMBL" id="BAU98729.1"/>
    </source>
</evidence>
<evidence type="ECO:0000313" key="3">
    <source>
        <dbReference type="Proteomes" id="UP000243847"/>
    </source>
</evidence>
<dbReference type="Pfam" id="PF09913">
    <property type="entry name" value="DUF2142"/>
    <property type="match status" value="1"/>
</dbReference>
<organism evidence="2 3">
    <name type="scientific">Aurantimicrobium minutum</name>
    <dbReference type="NCBI Taxonomy" id="708131"/>
    <lineage>
        <taxon>Bacteria</taxon>
        <taxon>Bacillati</taxon>
        <taxon>Actinomycetota</taxon>
        <taxon>Actinomycetes</taxon>
        <taxon>Micrococcales</taxon>
        <taxon>Microbacteriaceae</taxon>
        <taxon>Aurantimicrobium</taxon>
    </lineage>
</organism>
<feature type="transmembrane region" description="Helical" evidence="1">
    <location>
        <begin position="15"/>
        <end position="32"/>
    </location>
</feature>
<dbReference type="EMBL" id="AP017457">
    <property type="protein sequence ID" value="BAU98729.1"/>
    <property type="molecule type" value="Genomic_DNA"/>
</dbReference>
<sequence>MTLTFSKTGSWWKSVWIFVAIIGISLLSIWFSHQSNAAINGVASGDENVDLSVLITANLIQLPSLLVGIFGTWGLGWLDTEMPGSVWVSTLFIFSALVFWGMGYFDKKKALAATFLFSALIAYPLALLVSSSSFVGSNVQPRYVLPLIIMFAGVVFFGATENISAFSHTQGIIGGALIWIAFTVSLQVNIRRYVTGVDVKGWNLSKDAEWWWTFGPTPMAIWILGSLSFALLVSVLVASYFREIKTAKAY</sequence>
<keyword evidence="1" id="KW-0812">Transmembrane</keyword>
<reference evidence="2 3" key="1">
    <citation type="journal article" date="2016" name="Genome Announc.">
        <title>Complete Genome Sequence of Aurantimicrobium minutum Type Strain KNCT, a Planktonic Ultramicrobacterium Isolated from River Water.</title>
        <authorList>
            <person name="Nakai R."/>
            <person name="Fujisawa T."/>
            <person name="Nakamura Y."/>
            <person name="Nishide H."/>
            <person name="Uchiyama I."/>
            <person name="Baba T."/>
            <person name="Toyoda A."/>
            <person name="Fujiyama A."/>
            <person name="Naganuma T."/>
            <person name="Niki H."/>
        </authorList>
    </citation>
    <scope>NUCLEOTIDE SEQUENCE [LARGE SCALE GENOMIC DNA]</scope>
    <source>
        <strain evidence="2 3">KNC</strain>
    </source>
</reference>
<feature type="transmembrane region" description="Helical" evidence="1">
    <location>
        <begin position="84"/>
        <end position="103"/>
    </location>
</feature>
<keyword evidence="1" id="KW-1133">Transmembrane helix</keyword>
<dbReference type="KEGG" id="amin:AUMI_11870"/>
<name>A0A173LV66_9MICO</name>
<keyword evidence="1" id="KW-0472">Membrane</keyword>
<feature type="transmembrane region" description="Helical" evidence="1">
    <location>
        <begin position="172"/>
        <end position="190"/>
    </location>
</feature>
<protein>
    <submittedName>
        <fullName evidence="2">Uncharacterized protein</fullName>
    </submittedName>
</protein>
<dbReference type="AlphaFoldDB" id="A0A173LV66"/>
<feature type="transmembrane region" description="Helical" evidence="1">
    <location>
        <begin position="143"/>
        <end position="160"/>
    </location>
</feature>
<feature type="transmembrane region" description="Helical" evidence="1">
    <location>
        <begin position="110"/>
        <end position="131"/>
    </location>
</feature>
<proteinExistence type="predicted"/>